<organism evidence="1 2">
    <name type="scientific">Candidatus Borkfalkia faecipullorum</name>
    <dbReference type="NCBI Taxonomy" id="2838510"/>
    <lineage>
        <taxon>Bacteria</taxon>
        <taxon>Bacillati</taxon>
        <taxon>Bacillota</taxon>
        <taxon>Clostridia</taxon>
        <taxon>Christensenellales</taxon>
        <taxon>Christensenellaceae</taxon>
        <taxon>Candidatus Borkfalkia</taxon>
    </lineage>
</organism>
<name>A0A9D2AG32_9FIRM</name>
<comment type="caution">
    <text evidence="1">The sequence shown here is derived from an EMBL/GenBank/DDBJ whole genome shotgun (WGS) entry which is preliminary data.</text>
</comment>
<dbReference type="InterPro" id="IPR014710">
    <property type="entry name" value="RmlC-like_jellyroll"/>
</dbReference>
<dbReference type="AlphaFoldDB" id="A0A9D2AG32"/>
<evidence type="ECO:0000313" key="2">
    <source>
        <dbReference type="Proteomes" id="UP000824204"/>
    </source>
</evidence>
<protein>
    <submittedName>
        <fullName evidence="1">Uncharacterized protein</fullName>
    </submittedName>
</protein>
<dbReference type="EMBL" id="DXFX01000043">
    <property type="protein sequence ID" value="HIX07482.1"/>
    <property type="molecule type" value="Genomic_DNA"/>
</dbReference>
<sequence>MKIQKIIQKRALPAETEFVFSEKTVQSAKTGKKDDLLFVRSPRRFKLYTDGCDEVTFLEGAGHFKWARGETPFAAGDCFLVEKCGEYEVNGACTFVVAHRS</sequence>
<evidence type="ECO:0000313" key="1">
    <source>
        <dbReference type="EMBL" id="HIX07482.1"/>
    </source>
</evidence>
<dbReference type="Gene3D" id="2.60.120.10">
    <property type="entry name" value="Jelly Rolls"/>
    <property type="match status" value="1"/>
</dbReference>
<accession>A0A9D2AG32</accession>
<reference evidence="1" key="2">
    <citation type="submission" date="2021-04" db="EMBL/GenBank/DDBJ databases">
        <authorList>
            <person name="Gilroy R."/>
        </authorList>
    </citation>
    <scope>NUCLEOTIDE SEQUENCE</scope>
    <source>
        <strain evidence="1">811</strain>
    </source>
</reference>
<gene>
    <name evidence="1" type="ORF">H9741_03350</name>
</gene>
<dbReference type="Proteomes" id="UP000824204">
    <property type="component" value="Unassembled WGS sequence"/>
</dbReference>
<reference evidence="1" key="1">
    <citation type="journal article" date="2021" name="PeerJ">
        <title>Extensive microbial diversity within the chicken gut microbiome revealed by metagenomics and culture.</title>
        <authorList>
            <person name="Gilroy R."/>
            <person name="Ravi A."/>
            <person name="Getino M."/>
            <person name="Pursley I."/>
            <person name="Horton D.L."/>
            <person name="Alikhan N.F."/>
            <person name="Baker D."/>
            <person name="Gharbi K."/>
            <person name="Hall N."/>
            <person name="Watson M."/>
            <person name="Adriaenssens E.M."/>
            <person name="Foster-Nyarko E."/>
            <person name="Jarju S."/>
            <person name="Secka A."/>
            <person name="Antonio M."/>
            <person name="Oren A."/>
            <person name="Chaudhuri R.R."/>
            <person name="La Ragione R."/>
            <person name="Hildebrand F."/>
            <person name="Pallen M.J."/>
        </authorList>
    </citation>
    <scope>NUCLEOTIDE SEQUENCE</scope>
    <source>
        <strain evidence="1">811</strain>
    </source>
</reference>
<proteinExistence type="predicted"/>